<dbReference type="Gene3D" id="1.10.1200.10">
    <property type="entry name" value="ACP-like"/>
    <property type="match status" value="1"/>
</dbReference>
<name>A0A7K1KS19_9BACT</name>
<keyword evidence="1" id="KW-0596">Phosphopantetheine</keyword>
<evidence type="ECO:0000313" key="4">
    <source>
        <dbReference type="Proteomes" id="UP000461162"/>
    </source>
</evidence>
<keyword evidence="2" id="KW-0597">Phosphoprotein</keyword>
<organism evidence="3 4">
    <name type="scientific">Pseudodesulfovibrio alkaliphilus</name>
    <dbReference type="NCBI Taxonomy" id="2661613"/>
    <lineage>
        <taxon>Bacteria</taxon>
        <taxon>Pseudomonadati</taxon>
        <taxon>Thermodesulfobacteriota</taxon>
        <taxon>Desulfovibrionia</taxon>
        <taxon>Desulfovibrionales</taxon>
        <taxon>Desulfovibrionaceae</taxon>
    </lineage>
</organism>
<dbReference type="RefSeq" id="WP_155935735.1">
    <property type="nucleotide sequence ID" value="NZ_WODC01000017.1"/>
</dbReference>
<dbReference type="EMBL" id="WODC01000017">
    <property type="protein sequence ID" value="MUM78885.1"/>
    <property type="molecule type" value="Genomic_DNA"/>
</dbReference>
<evidence type="ECO:0000256" key="2">
    <source>
        <dbReference type="ARBA" id="ARBA00022553"/>
    </source>
</evidence>
<accession>A0A7K1KS19</accession>
<evidence type="ECO:0000313" key="3">
    <source>
        <dbReference type="EMBL" id="MUM78885.1"/>
    </source>
</evidence>
<keyword evidence="4" id="KW-1185">Reference proteome</keyword>
<reference evidence="3 4" key="1">
    <citation type="submission" date="2019-11" db="EMBL/GenBank/DDBJ databases">
        <title>Pseudodesulfovibrio alkaliphilus, sp. nov., an alkaliphilic sulfate-reducing bacteria from mud volcano of Taman peninsula, Russia.</title>
        <authorList>
            <person name="Frolova A."/>
            <person name="Merkel A.Y."/>
            <person name="Slobodkin A.I."/>
        </authorList>
    </citation>
    <scope>NUCLEOTIDE SEQUENCE [LARGE SCALE GENOMIC DNA]</scope>
    <source>
        <strain evidence="3 4">F-1</strain>
    </source>
</reference>
<dbReference type="InterPro" id="IPR036736">
    <property type="entry name" value="ACP-like_sf"/>
</dbReference>
<dbReference type="AlphaFoldDB" id="A0A7K1KS19"/>
<dbReference type="PANTHER" id="PTHR44845:SF6">
    <property type="entry name" value="BETA-ALANINE-ACTIVATING ENZYME"/>
    <property type="match status" value="1"/>
</dbReference>
<evidence type="ECO:0008006" key="5">
    <source>
        <dbReference type="Google" id="ProtNLM"/>
    </source>
</evidence>
<proteinExistence type="predicted"/>
<dbReference type="Proteomes" id="UP000461162">
    <property type="component" value="Unassembled WGS sequence"/>
</dbReference>
<dbReference type="PANTHER" id="PTHR44845">
    <property type="entry name" value="CARRIER DOMAIN-CONTAINING PROTEIN"/>
    <property type="match status" value="1"/>
</dbReference>
<protein>
    <recommendedName>
        <fullName evidence="5">Carrier domain-containing protein</fullName>
    </recommendedName>
</protein>
<dbReference type="SUPFAM" id="SSF56801">
    <property type="entry name" value="Acetyl-CoA synthetase-like"/>
    <property type="match status" value="1"/>
</dbReference>
<sequence>MSTFPHATILNTSLTRAFSSIVRERTDQPALVQDGITITYGELDSLSTAMAMELIKLYPECPDMHPSLGSMQKSQEGLSVAPPLPVTCVYLPRSIENIVAFVAGAKAGVACAPTGVDWPDGSILSLFRTLLNKRDYSEEDSFLESGGSSIKAARLFAQVRRASVAPSNIVHILSKVEVA</sequence>
<evidence type="ECO:0000256" key="1">
    <source>
        <dbReference type="ARBA" id="ARBA00022450"/>
    </source>
</evidence>
<dbReference type="Gene3D" id="3.40.50.980">
    <property type="match status" value="1"/>
</dbReference>
<gene>
    <name evidence="3" type="ORF">GKC30_14725</name>
</gene>
<comment type="caution">
    <text evidence="3">The sequence shown here is derived from an EMBL/GenBank/DDBJ whole genome shotgun (WGS) entry which is preliminary data.</text>
</comment>